<dbReference type="RefSeq" id="WP_266116179.1">
    <property type="nucleotide sequence ID" value="NZ_JANIDY010000001.1"/>
</dbReference>
<accession>A0ABT3WF24</accession>
<protein>
    <submittedName>
        <fullName evidence="3">Nucleotidyltransferase family protein</fullName>
    </submittedName>
</protein>
<dbReference type="SUPFAM" id="SSF53448">
    <property type="entry name" value="Nucleotide-diphospho-sugar transferases"/>
    <property type="match status" value="1"/>
</dbReference>
<evidence type="ECO:0000259" key="2">
    <source>
        <dbReference type="Pfam" id="PF12804"/>
    </source>
</evidence>
<sequence length="251" mass="27988">MSIPVLILAGSRDGERDPLALMGNVSHKALLPIHGKPMIDRVVQTLEQVEDIGPIWVSIERPDLLSHMKEKVSIFQAAASPSESVAQALDVIGTPCLVTTADHALLRPEWVKEFLQKSQATYTDLTAGVALAETIQRDVPHTKRTFIRLADMTFSGCNLFWMGSEKSKQVVKLWQRLQQHRKRPLRMALMLGLSTIFRALTRSLSSARLEKRIYEITGTQIKLIPLSDGRAAVDVDKPADVLLAEQILQHN</sequence>
<evidence type="ECO:0000313" key="4">
    <source>
        <dbReference type="Proteomes" id="UP001165576"/>
    </source>
</evidence>
<reference evidence="3" key="1">
    <citation type="submission" date="2022-07" db="EMBL/GenBank/DDBJ databases">
        <title>Bombella genomes.</title>
        <authorList>
            <person name="Harer L."/>
            <person name="Styblova S."/>
            <person name="Ehrmann M."/>
        </authorList>
    </citation>
    <scope>NUCLEOTIDE SEQUENCE</scope>
    <source>
        <strain evidence="3">TMW 2.2543</strain>
    </source>
</reference>
<dbReference type="InterPro" id="IPR025877">
    <property type="entry name" value="MobA-like_NTP_Trfase"/>
</dbReference>
<comment type="caution">
    <text evidence="3">The sequence shown here is derived from an EMBL/GenBank/DDBJ whole genome shotgun (WGS) entry which is preliminary data.</text>
</comment>
<dbReference type="Pfam" id="PF12804">
    <property type="entry name" value="NTP_transf_3"/>
    <property type="match status" value="1"/>
</dbReference>
<dbReference type="Proteomes" id="UP001165576">
    <property type="component" value="Unassembled WGS sequence"/>
</dbReference>
<dbReference type="EMBL" id="JANIDY010000001">
    <property type="protein sequence ID" value="MCX5617712.1"/>
    <property type="molecule type" value="Genomic_DNA"/>
</dbReference>
<dbReference type="Gene3D" id="3.90.550.10">
    <property type="entry name" value="Spore Coat Polysaccharide Biosynthesis Protein SpsA, Chain A"/>
    <property type="match status" value="1"/>
</dbReference>
<proteinExistence type="predicted"/>
<evidence type="ECO:0000313" key="3">
    <source>
        <dbReference type="EMBL" id="MCX5617712.1"/>
    </source>
</evidence>
<dbReference type="InterPro" id="IPR029044">
    <property type="entry name" value="Nucleotide-diphossugar_trans"/>
</dbReference>
<feature type="domain" description="MobA-like NTP transferase" evidence="2">
    <location>
        <begin position="22"/>
        <end position="127"/>
    </location>
</feature>
<organism evidence="3 4">
    <name type="scientific">Bombella pluederhausensis</name>
    <dbReference type="NCBI Taxonomy" id="2967336"/>
    <lineage>
        <taxon>Bacteria</taxon>
        <taxon>Pseudomonadati</taxon>
        <taxon>Pseudomonadota</taxon>
        <taxon>Alphaproteobacteria</taxon>
        <taxon>Acetobacterales</taxon>
        <taxon>Acetobacteraceae</taxon>
        <taxon>Bombella</taxon>
    </lineage>
</organism>
<evidence type="ECO:0000256" key="1">
    <source>
        <dbReference type="ARBA" id="ARBA00022842"/>
    </source>
</evidence>
<gene>
    <name evidence="3" type="ORF">NQF86_03365</name>
</gene>
<keyword evidence="1" id="KW-0460">Magnesium</keyword>
<keyword evidence="4" id="KW-1185">Reference proteome</keyword>
<name>A0ABT3WF24_9PROT</name>